<gene>
    <name evidence="1" type="ORF">QO012_001468</name>
</gene>
<name>A0ABU0HXB1_9HYPH</name>
<evidence type="ECO:0008006" key="3">
    <source>
        <dbReference type="Google" id="ProtNLM"/>
    </source>
</evidence>
<evidence type="ECO:0000313" key="1">
    <source>
        <dbReference type="EMBL" id="MDQ0446977.1"/>
    </source>
</evidence>
<accession>A0ABU0HXB1</accession>
<sequence>MAITTKAALAAELKISKARVSQYVKAGMPVRSDGKLNREQALNWINRTQASQTVQDKGVVRARQLAPDRPRLLRSPPPLGAYEPEVEIARSIIGKAEAIVAQSAITTGASLEVAYVLSVMIASALDGAASDALAEHGFEGFAKGFTVGELCSTKDFPAPDWTALAQRCGGVFDEDACERRLAQIEASA</sequence>
<organism evidence="1 2">
    <name type="scientific">Methylobacterium aerolatum</name>
    <dbReference type="NCBI Taxonomy" id="418708"/>
    <lineage>
        <taxon>Bacteria</taxon>
        <taxon>Pseudomonadati</taxon>
        <taxon>Pseudomonadota</taxon>
        <taxon>Alphaproteobacteria</taxon>
        <taxon>Hyphomicrobiales</taxon>
        <taxon>Methylobacteriaceae</taxon>
        <taxon>Methylobacterium</taxon>
    </lineage>
</organism>
<comment type="caution">
    <text evidence="1">The sequence shown here is derived from an EMBL/GenBank/DDBJ whole genome shotgun (WGS) entry which is preliminary data.</text>
</comment>
<reference evidence="1 2" key="1">
    <citation type="submission" date="2023-07" db="EMBL/GenBank/DDBJ databases">
        <title>Genomic Encyclopedia of Type Strains, Phase IV (KMG-IV): sequencing the most valuable type-strain genomes for metagenomic binning, comparative biology and taxonomic classification.</title>
        <authorList>
            <person name="Goeker M."/>
        </authorList>
    </citation>
    <scope>NUCLEOTIDE SEQUENCE [LARGE SCALE GENOMIC DNA]</scope>
    <source>
        <strain evidence="1 2">DSM 19013</strain>
    </source>
</reference>
<dbReference type="EMBL" id="JAUSVP010000003">
    <property type="protein sequence ID" value="MDQ0446977.1"/>
    <property type="molecule type" value="Genomic_DNA"/>
</dbReference>
<protein>
    <recommendedName>
        <fullName evidence="3">Helix-turn-helix domain-containing protein</fullName>
    </recommendedName>
</protein>
<proteinExistence type="predicted"/>
<keyword evidence="2" id="KW-1185">Reference proteome</keyword>
<dbReference type="RefSeq" id="WP_238206672.1">
    <property type="nucleotide sequence ID" value="NZ_BPQE01000028.1"/>
</dbReference>
<dbReference type="Proteomes" id="UP001231124">
    <property type="component" value="Unassembled WGS sequence"/>
</dbReference>
<evidence type="ECO:0000313" key="2">
    <source>
        <dbReference type="Proteomes" id="UP001231124"/>
    </source>
</evidence>